<evidence type="ECO:0000313" key="3">
    <source>
        <dbReference type="Proteomes" id="UP000829817"/>
    </source>
</evidence>
<dbReference type="EMBL" id="CP091508">
    <property type="protein sequence ID" value="UOO80943.1"/>
    <property type="molecule type" value="Genomic_DNA"/>
</dbReference>
<name>A0ABY4DPF8_9NEIS</name>
<keyword evidence="1" id="KW-0812">Transmembrane</keyword>
<keyword evidence="1" id="KW-1133">Transmembrane helix</keyword>
<accession>A0ABY4DPF8</accession>
<proteinExistence type="predicted"/>
<evidence type="ECO:0000313" key="2">
    <source>
        <dbReference type="EMBL" id="UOO80943.1"/>
    </source>
</evidence>
<gene>
    <name evidence="2" type="ORF">LVJ83_08075</name>
</gene>
<feature type="transmembrane region" description="Helical" evidence="1">
    <location>
        <begin position="67"/>
        <end position="87"/>
    </location>
</feature>
<keyword evidence="3" id="KW-1185">Reference proteome</keyword>
<sequence length="229" mass="25329">MLYCVFRHHFRRPDHYASLAACALSLTLSHGRGNSVAVVFAVTRFLLLCVFAVTRFLLLCVFAVARFLLLCVFAVARFLLLCVWVGVCFSHQSYRFSNLAPSPVGEGWGEGGKPQVCIIPPSSIIFRRPDHYASLTACALSLTLSHGRGNSVAVVFAVTRFLPLCVFTVTHFGRRYFPANLTTSATWLPPLWGRAGERAANRRFASFRLLPSFSDGLTIMQASRLVPSP</sequence>
<dbReference type="RefSeq" id="WP_244784013.1">
    <property type="nucleotide sequence ID" value="NZ_CP091508.1"/>
</dbReference>
<reference evidence="2 3" key="1">
    <citation type="journal article" date="2022" name="Res Sq">
        <title>Evolution of multicellular longitudinally dividing oral cavity symbionts (Neisseriaceae).</title>
        <authorList>
            <person name="Nyongesa S."/>
            <person name="Weber P."/>
            <person name="Bernet E."/>
            <person name="Pullido F."/>
            <person name="Nieckarz M."/>
            <person name="Delaby M."/>
            <person name="Nieves C."/>
            <person name="Viehboeck T."/>
            <person name="Krause N."/>
            <person name="Rivera-Millot A."/>
            <person name="Nakamura A."/>
            <person name="Vischer N."/>
            <person name="VanNieuwenhze M."/>
            <person name="Brun Y."/>
            <person name="Cava F."/>
            <person name="Bulgheresi S."/>
            <person name="Veyrier F."/>
        </authorList>
    </citation>
    <scope>NUCLEOTIDE SEQUENCE [LARGE SCALE GENOMIC DNA]</scope>
    <source>
        <strain evidence="2 3">CCUG 63373m</strain>
    </source>
</reference>
<feature type="transmembrane region" description="Helical" evidence="1">
    <location>
        <begin position="43"/>
        <end position="62"/>
    </location>
</feature>
<organism evidence="2 3">
    <name type="scientific">Uruburuella testudinis</name>
    <dbReference type="NCBI Taxonomy" id="1282863"/>
    <lineage>
        <taxon>Bacteria</taxon>
        <taxon>Pseudomonadati</taxon>
        <taxon>Pseudomonadota</taxon>
        <taxon>Betaproteobacteria</taxon>
        <taxon>Neisseriales</taxon>
        <taxon>Neisseriaceae</taxon>
        <taxon>Uruburuella</taxon>
    </lineage>
</organism>
<evidence type="ECO:0000256" key="1">
    <source>
        <dbReference type="SAM" id="Phobius"/>
    </source>
</evidence>
<dbReference type="Proteomes" id="UP000829817">
    <property type="component" value="Chromosome"/>
</dbReference>
<keyword evidence="1" id="KW-0472">Membrane</keyword>
<protein>
    <submittedName>
        <fullName evidence="2">Uncharacterized protein</fullName>
    </submittedName>
</protein>